<comment type="caution">
    <text evidence="2">The sequence shown here is derived from an EMBL/GenBank/DDBJ whole genome shotgun (WGS) entry which is preliminary data.</text>
</comment>
<evidence type="ECO:0000259" key="1">
    <source>
        <dbReference type="Pfam" id="PF13588"/>
    </source>
</evidence>
<dbReference type="GeneID" id="84799935"/>
<feature type="domain" description="Type I restriction enzyme R protein N-terminal" evidence="1">
    <location>
        <begin position="4"/>
        <end position="108"/>
    </location>
</feature>
<dbReference type="Pfam" id="PF13588">
    <property type="entry name" value="HSDR_N_2"/>
    <property type="match status" value="1"/>
</dbReference>
<dbReference type="Proteomes" id="UP000003244">
    <property type="component" value="Unassembled WGS sequence"/>
</dbReference>
<organism evidence="2 3">
    <name type="scientific">Peptostreptococcus stomatis DSM 17678</name>
    <dbReference type="NCBI Taxonomy" id="596315"/>
    <lineage>
        <taxon>Bacteria</taxon>
        <taxon>Bacillati</taxon>
        <taxon>Bacillota</taxon>
        <taxon>Clostridia</taxon>
        <taxon>Peptostreptococcales</taxon>
        <taxon>Peptostreptococcaceae</taxon>
        <taxon>Peptostreptococcus</taxon>
    </lineage>
</organism>
<keyword evidence="3" id="KW-1185">Reference proteome</keyword>
<reference evidence="2 3" key="1">
    <citation type="submission" date="2010-08" db="EMBL/GenBank/DDBJ databases">
        <authorList>
            <person name="Harkins D.M."/>
            <person name="Madupu R."/>
            <person name="Durkin A.S."/>
            <person name="Torralba M."/>
            <person name="Methe B."/>
            <person name="Sutton G.G."/>
            <person name="Nelson K.E."/>
        </authorList>
    </citation>
    <scope>NUCLEOTIDE SEQUENCE [LARGE SCALE GENOMIC DNA]</scope>
    <source>
        <strain evidence="2 3">DSM 17678</strain>
    </source>
</reference>
<accession>E0E190</accession>
<dbReference type="EMBL" id="ADGQ01000004">
    <property type="protein sequence ID" value="EFM65323.1"/>
    <property type="molecule type" value="Genomic_DNA"/>
</dbReference>
<evidence type="ECO:0000313" key="3">
    <source>
        <dbReference type="Proteomes" id="UP000003244"/>
    </source>
</evidence>
<gene>
    <name evidence="2" type="ORF">HMPREF0634_0442</name>
</gene>
<evidence type="ECO:0000313" key="2">
    <source>
        <dbReference type="EMBL" id="EFM65323.1"/>
    </source>
</evidence>
<protein>
    <recommendedName>
        <fullName evidence="1">Type I restriction enzyme R protein N-terminal domain-containing protein</fullName>
    </recommendedName>
</protein>
<name>E0E190_9FIRM</name>
<dbReference type="RefSeq" id="WP_007788029.1">
    <property type="nucleotide sequence ID" value="NZ_ADGQ01000004.1"/>
</dbReference>
<dbReference type="STRING" id="596315.HMPREF0634_0442"/>
<dbReference type="AlphaFoldDB" id="E0E190"/>
<dbReference type="OrthoDB" id="1751855at2"/>
<dbReference type="InterPro" id="IPR029464">
    <property type="entry name" value="HSDR_N"/>
</dbReference>
<proteinExistence type="predicted"/>
<dbReference type="eggNOG" id="ENOG5033UR2">
    <property type="taxonomic scope" value="Bacteria"/>
</dbReference>
<sequence length="156" mass="17920">MSKELVKDRVVEYLIQELGVPEEMIEIDTPLSEYEEGVEGTIDITVTTEDEEGALLPLMIVVCLDDDIELTESVVDGQMDFLELIDESTHVGRMILTNGDQMMYADWNGTELEDEEALPNYNQMLEEYKAVENEYKKYMAEHPECDCGCEDHHHNH</sequence>